<dbReference type="Pfam" id="PF04542">
    <property type="entry name" value="Sigma70_r2"/>
    <property type="match status" value="1"/>
</dbReference>
<reference evidence="9 10" key="3">
    <citation type="journal article" date="2008" name="BMC Genomics">
        <title>The genome of the versatile nitrogen fixer Azorhizobium caulinodans ORS571.</title>
        <authorList>
            <person name="Lee KB."/>
            <person name="Backer P.D."/>
            <person name="Aono T."/>
            <person name="Liu CT."/>
            <person name="Suzuki S."/>
            <person name="Suzuki T."/>
            <person name="Kaneko T."/>
            <person name="Yamada M."/>
            <person name="Tabata S."/>
            <person name="Kupfer D.M."/>
            <person name="Najar F.Z."/>
            <person name="Wiley G.B."/>
            <person name="Roe B."/>
            <person name="Binnewies T.T."/>
            <person name="Ussery D.W."/>
            <person name="D'Haeze W."/>
            <person name="Herder J.D."/>
            <person name="Gevers D."/>
            <person name="Vereecke D."/>
            <person name="Holsters M."/>
            <person name="Oyaizu H."/>
        </authorList>
    </citation>
    <scope>NUCLEOTIDE SEQUENCE [LARGE SCALE GENOMIC DNA]</scope>
    <source>
        <strain evidence="10">ATCC 43989 / DSM 5975 / JCM 20966 / LMG 6465 / NBRC 14845 / NCIMB 13405 / ORS 571</strain>
    </source>
</reference>
<dbReference type="InterPro" id="IPR013249">
    <property type="entry name" value="RNA_pol_sigma70_r4_t2"/>
</dbReference>
<dbReference type="InterPro" id="IPR036388">
    <property type="entry name" value="WH-like_DNA-bd_sf"/>
</dbReference>
<dbReference type="CDD" id="cd06171">
    <property type="entry name" value="Sigma70_r4"/>
    <property type="match status" value="1"/>
</dbReference>
<dbReference type="eggNOG" id="COG1595">
    <property type="taxonomic scope" value="Bacteria"/>
</dbReference>
<comment type="similarity">
    <text evidence="1 6">Belongs to the sigma-70 factor family. ECF subfamily.</text>
</comment>
<dbReference type="HOGENOM" id="CLU_047691_3_0_5"/>
<dbReference type="InterPro" id="IPR000838">
    <property type="entry name" value="RNA_pol_sigma70_ECF_CS"/>
</dbReference>
<reference evidence="10" key="2">
    <citation type="submission" date="2007-04" db="EMBL/GenBank/DDBJ databases">
        <title>Complete genome sequence of the nitrogen-fixing bacterium Azorhizobium caulinodans ORS571.</title>
        <authorList>
            <person name="Lee K.B."/>
            <person name="Backer P.D."/>
            <person name="Aono T."/>
            <person name="Liu C.T."/>
            <person name="Suzuki S."/>
            <person name="Suzuki T."/>
            <person name="Kaneko T."/>
            <person name="Yamada M."/>
            <person name="Tabata S."/>
            <person name="Kupfer D.M."/>
            <person name="Najar F.Z."/>
            <person name="Wiley G.B."/>
            <person name="Roe B."/>
            <person name="Binnewies T."/>
            <person name="Ussery D."/>
            <person name="Vereecke D."/>
            <person name="Gevers D."/>
            <person name="Holsters M."/>
            <person name="Oyaizu H."/>
        </authorList>
    </citation>
    <scope>NUCLEOTIDE SEQUENCE [LARGE SCALE GENOMIC DNA]</scope>
    <source>
        <strain evidence="10">ATCC 43989 / DSM 5975 / JCM 20966 / LMG 6465 / NBRC 14845 / NCIMB 13405 / ORS 571</strain>
    </source>
</reference>
<gene>
    <name evidence="9" type="ordered locus">AZC_2427</name>
</gene>
<dbReference type="STRING" id="438753.AZC_2427"/>
<keyword evidence="2 6" id="KW-0805">Transcription regulation</keyword>
<dbReference type="InterPro" id="IPR013325">
    <property type="entry name" value="RNA_pol_sigma_r2"/>
</dbReference>
<dbReference type="InterPro" id="IPR007627">
    <property type="entry name" value="RNA_pol_sigma70_r2"/>
</dbReference>
<dbReference type="SUPFAM" id="SSF88946">
    <property type="entry name" value="Sigma2 domain of RNA polymerase sigma factors"/>
    <property type="match status" value="1"/>
</dbReference>
<dbReference type="EMBL" id="AP009384">
    <property type="protein sequence ID" value="BAF88425.1"/>
    <property type="molecule type" value="Genomic_DNA"/>
</dbReference>
<feature type="domain" description="RNA polymerase sigma factor 70 region 4 type 2" evidence="8">
    <location>
        <begin position="118"/>
        <end position="170"/>
    </location>
</feature>
<evidence type="ECO:0000256" key="3">
    <source>
        <dbReference type="ARBA" id="ARBA00023082"/>
    </source>
</evidence>
<reference evidence="9 10" key="1">
    <citation type="journal article" date="2007" name="Appl. Environ. Microbiol.">
        <title>Rhizobial factors required for stem nodule maturation and maintenance in Sesbania rostrata-Azorhizobium caulinodans ORS571 symbiosis.</title>
        <authorList>
            <person name="Suzuki S."/>
            <person name="Aono T."/>
            <person name="Lee KB."/>
            <person name="Suzuki T."/>
            <person name="Liu CT."/>
            <person name="Miwa H."/>
            <person name="Wakao S."/>
            <person name="Iki T."/>
            <person name="Oyaizu H."/>
        </authorList>
    </citation>
    <scope>NUCLEOTIDE SEQUENCE [LARGE SCALE GENOMIC DNA]</scope>
    <source>
        <strain evidence="10">ATCC 43989 / DSM 5975 / JCM 20966 / LMG 6465 / NBRC 14845 / NCIMB 13405 / ORS 571</strain>
    </source>
</reference>
<reference evidence="9 10" key="4">
    <citation type="journal article" date="2009" name="Appl. Environ. Microbiol.">
        <title>Comparative genome-wide transcriptional profiling of Azorhizobium caulinodans ORS571 grown under free-living and symbiotic conditions.</title>
        <authorList>
            <person name="Tsukada S."/>
            <person name="Aono T."/>
            <person name="Akiba N."/>
            <person name="Lee KB."/>
            <person name="Liu CT."/>
            <person name="Toyazaki H."/>
            <person name="Oyaizu H."/>
        </authorList>
    </citation>
    <scope>NUCLEOTIDE SEQUENCE [LARGE SCALE GENOMIC DNA]</scope>
    <source>
        <strain evidence="10">ATCC 43989 / DSM 5975 / JCM 20966 / LMG 6465 / NBRC 14845 / NCIMB 13405 / ORS 571</strain>
    </source>
</reference>
<reference evidence="9 10" key="6">
    <citation type="journal article" date="2011" name="Appl. Environ. Microbiol.">
        <title>Involvement of the azorhizobial chromosome partition gene (parA) in the onset of bacteroid differentiation during Sesbania rostrata stem nodule development.</title>
        <authorList>
            <person name="Liu CT."/>
            <person name="Lee KB."/>
            <person name="Wang YS."/>
            <person name="Peng MH."/>
            <person name="Lee KT."/>
            <person name="Suzuki S."/>
            <person name="Suzuki T."/>
            <person name="Oyaizu H."/>
        </authorList>
    </citation>
    <scope>NUCLEOTIDE SEQUENCE [LARGE SCALE GENOMIC DNA]</scope>
    <source>
        <strain evidence="10">ATCC 43989 / DSM 5975 / JCM 20966 / LMG 6465 / NBRC 14845 / NCIMB 13405 / ORS 571</strain>
    </source>
</reference>
<dbReference type="InterPro" id="IPR013324">
    <property type="entry name" value="RNA_pol_sigma_r3/r4-like"/>
</dbReference>
<keyword evidence="4 6" id="KW-0238">DNA-binding</keyword>
<dbReference type="PANTHER" id="PTHR43133">
    <property type="entry name" value="RNA POLYMERASE ECF-TYPE SIGMA FACTO"/>
    <property type="match status" value="1"/>
</dbReference>
<proteinExistence type="inferred from homology"/>
<dbReference type="InterPro" id="IPR039425">
    <property type="entry name" value="RNA_pol_sigma-70-like"/>
</dbReference>
<evidence type="ECO:0000313" key="9">
    <source>
        <dbReference type="EMBL" id="BAF88425.1"/>
    </source>
</evidence>
<dbReference type="Pfam" id="PF08281">
    <property type="entry name" value="Sigma70_r4_2"/>
    <property type="match status" value="1"/>
</dbReference>
<keyword evidence="5 6" id="KW-0804">Transcription</keyword>
<dbReference type="GO" id="GO:0006352">
    <property type="term" value="P:DNA-templated transcription initiation"/>
    <property type="evidence" value="ECO:0007669"/>
    <property type="project" value="InterPro"/>
</dbReference>
<evidence type="ECO:0000256" key="5">
    <source>
        <dbReference type="ARBA" id="ARBA00023163"/>
    </source>
</evidence>
<dbReference type="GO" id="GO:0016987">
    <property type="term" value="F:sigma factor activity"/>
    <property type="evidence" value="ECO:0007669"/>
    <property type="project" value="UniProtKB-KW"/>
</dbReference>
<dbReference type="PANTHER" id="PTHR43133:SF8">
    <property type="entry name" value="RNA POLYMERASE SIGMA FACTOR HI_1459-RELATED"/>
    <property type="match status" value="1"/>
</dbReference>
<dbReference type="SUPFAM" id="SSF88659">
    <property type="entry name" value="Sigma3 and sigma4 domains of RNA polymerase sigma factors"/>
    <property type="match status" value="1"/>
</dbReference>
<dbReference type="GO" id="GO:0003677">
    <property type="term" value="F:DNA binding"/>
    <property type="evidence" value="ECO:0007669"/>
    <property type="project" value="UniProtKB-KW"/>
</dbReference>
<protein>
    <recommendedName>
        <fullName evidence="6">RNA polymerase sigma factor</fullName>
    </recommendedName>
</protein>
<feature type="domain" description="RNA polymerase sigma-70 region 2" evidence="7">
    <location>
        <begin position="26"/>
        <end position="89"/>
    </location>
</feature>
<evidence type="ECO:0000256" key="4">
    <source>
        <dbReference type="ARBA" id="ARBA00023125"/>
    </source>
</evidence>
<dbReference type="Gene3D" id="1.10.1740.10">
    <property type="match status" value="1"/>
</dbReference>
<organism evidence="9 10">
    <name type="scientific">Azorhizobium caulinodans (strain ATCC 43989 / DSM 5975 / JCM 20966 / LMG 6465 / NBRC 14845 / NCIMB 13405 / ORS 571)</name>
    <dbReference type="NCBI Taxonomy" id="438753"/>
    <lineage>
        <taxon>Bacteria</taxon>
        <taxon>Pseudomonadati</taxon>
        <taxon>Pseudomonadota</taxon>
        <taxon>Alphaproteobacteria</taxon>
        <taxon>Hyphomicrobiales</taxon>
        <taxon>Xanthobacteraceae</taxon>
        <taxon>Azorhizobium</taxon>
    </lineage>
</organism>
<dbReference type="KEGG" id="azc:AZC_2427"/>
<sequence>MREPSDEDLMARVASGDAGAFRVLSARHAPRAVALARRYLSSDADAEDVAQEALLRVWRAAPSWQPTARFTTWFYRIVVNLCLNQKRRAEPAPLDDVPEPVDPTPDAEARWEEAQERDRIADAVSHLPDRQRAALLLTYWEGLSNSAVADALGTTVGSVETLLVRARKALRDRLQPREGGK</sequence>
<evidence type="ECO:0000256" key="6">
    <source>
        <dbReference type="RuleBase" id="RU000716"/>
    </source>
</evidence>
<evidence type="ECO:0000259" key="7">
    <source>
        <dbReference type="Pfam" id="PF04542"/>
    </source>
</evidence>
<evidence type="ECO:0000313" key="10">
    <source>
        <dbReference type="Proteomes" id="UP000000270"/>
    </source>
</evidence>
<dbReference type="AlphaFoldDB" id="A8I6M5"/>
<name>A8I6M5_AZOC5</name>
<dbReference type="Gene3D" id="1.10.10.10">
    <property type="entry name" value="Winged helix-like DNA-binding domain superfamily/Winged helix DNA-binding domain"/>
    <property type="match status" value="1"/>
</dbReference>
<evidence type="ECO:0000256" key="2">
    <source>
        <dbReference type="ARBA" id="ARBA00023015"/>
    </source>
</evidence>
<dbReference type="InterPro" id="IPR014284">
    <property type="entry name" value="RNA_pol_sigma-70_dom"/>
</dbReference>
<evidence type="ECO:0000259" key="8">
    <source>
        <dbReference type="Pfam" id="PF08281"/>
    </source>
</evidence>
<reference evidence="9 10" key="5">
    <citation type="journal article" date="2010" name="Appl. Environ. Microbiol.">
        <title>phrR-like gene praR of Azorhizobium caulinodans ORS571 is essential for symbiosis with Sesbania rostrata and is involved in expression of reb genes.</title>
        <authorList>
            <person name="Akiba N."/>
            <person name="Aono T."/>
            <person name="Toyazaki H."/>
            <person name="Sato S."/>
            <person name="Oyaizu H."/>
        </authorList>
    </citation>
    <scope>NUCLEOTIDE SEQUENCE [LARGE SCALE GENOMIC DNA]</scope>
    <source>
        <strain evidence="10">ATCC 43989 / DSM 5975 / JCM 20966 / LMG 6465 / NBRC 14845 / NCIMB 13405 / ORS 571</strain>
    </source>
</reference>
<keyword evidence="3 6" id="KW-0731">Sigma factor</keyword>
<dbReference type="Proteomes" id="UP000000270">
    <property type="component" value="Chromosome"/>
</dbReference>
<accession>A8I6M5</accession>
<evidence type="ECO:0000256" key="1">
    <source>
        <dbReference type="ARBA" id="ARBA00010641"/>
    </source>
</evidence>
<keyword evidence="10" id="KW-1185">Reference proteome</keyword>
<dbReference type="PROSITE" id="PS01063">
    <property type="entry name" value="SIGMA70_ECF"/>
    <property type="match status" value="1"/>
</dbReference>
<dbReference type="NCBIfam" id="TIGR02937">
    <property type="entry name" value="sigma70-ECF"/>
    <property type="match status" value="1"/>
</dbReference>